<dbReference type="PROSITE" id="PS50887">
    <property type="entry name" value="GGDEF"/>
    <property type="match status" value="1"/>
</dbReference>
<sequence length="461" mass="49314">MTARIVLAEGIASTRITLKVRLAAACYDVVAVSSAAEVFGQFHDAPPEIIVIGGGLPDMEAVDLCRQITRDQISAEIPVIMLVDIDHRLAALQAGATATLEPDVDDQMLMARIRNILRDSDLPEKQAGMAEQAAGFTHAASPLIALVADNPGRAQRWRQMLSGRMSCRFEIRDADEALAAATKGRTADLYVISADIRGRGDGLRLLSELRSRQGSRDAGFVIAIAPDRAELSAIALDLGAGEVIPETLGSEAAAQAAAMSLKVLLSRKSRSDQRRADMQQQMLWAMTDPLTGLHNRRYALPRLRDIAQRAAGDRRAFAVFAIDLDHFKTVNDSHGHTAGDAVLAEIAQRLQDCIGGAGILARMGGEEFMAVIDDCPPDAARHLAERLRRCVQARRVALPALSGGGAIRVTASVGVACILPGEDIWPDHLARIAVERADRALLAAKSAGRNCVVADCPDRAA</sequence>
<dbReference type="Gene3D" id="3.40.50.2300">
    <property type="match status" value="1"/>
</dbReference>
<comment type="caution">
    <text evidence="6">The sequence shown here is derived from an EMBL/GenBank/DDBJ whole genome shotgun (WGS) entry which is preliminary data.</text>
</comment>
<dbReference type="OrthoDB" id="9812260at2"/>
<evidence type="ECO:0000313" key="6">
    <source>
        <dbReference type="EMBL" id="RJL06708.1"/>
    </source>
</evidence>
<dbReference type="SUPFAM" id="SSF52172">
    <property type="entry name" value="CheY-like"/>
    <property type="match status" value="2"/>
</dbReference>
<name>A0A419A1A8_9RHOB</name>
<feature type="domain" description="Response regulatory" evidence="4">
    <location>
        <begin position="143"/>
        <end position="261"/>
    </location>
</feature>
<evidence type="ECO:0000313" key="7">
    <source>
        <dbReference type="Proteomes" id="UP000285530"/>
    </source>
</evidence>
<dbReference type="Gene3D" id="3.30.70.270">
    <property type="match status" value="1"/>
</dbReference>
<dbReference type="PANTHER" id="PTHR45138">
    <property type="entry name" value="REGULATORY COMPONENTS OF SENSORY TRANSDUCTION SYSTEM"/>
    <property type="match status" value="1"/>
</dbReference>
<evidence type="ECO:0000256" key="3">
    <source>
        <dbReference type="PROSITE-ProRule" id="PRU00169"/>
    </source>
</evidence>
<dbReference type="NCBIfam" id="TIGR00254">
    <property type="entry name" value="GGDEF"/>
    <property type="match status" value="1"/>
</dbReference>
<dbReference type="EC" id="2.7.7.65" evidence="1"/>
<evidence type="ECO:0000256" key="1">
    <source>
        <dbReference type="ARBA" id="ARBA00012528"/>
    </source>
</evidence>
<accession>A0A419A1A8</accession>
<keyword evidence="7" id="KW-1185">Reference proteome</keyword>
<dbReference type="GO" id="GO:0000160">
    <property type="term" value="P:phosphorelay signal transduction system"/>
    <property type="evidence" value="ECO:0007669"/>
    <property type="project" value="InterPro"/>
</dbReference>
<dbReference type="PROSITE" id="PS50110">
    <property type="entry name" value="RESPONSE_REGULATORY"/>
    <property type="match status" value="2"/>
</dbReference>
<dbReference type="InterPro" id="IPR043128">
    <property type="entry name" value="Rev_trsase/Diguanyl_cyclase"/>
</dbReference>
<dbReference type="Pfam" id="PF00990">
    <property type="entry name" value="GGDEF"/>
    <property type="match status" value="1"/>
</dbReference>
<dbReference type="SMART" id="SM00267">
    <property type="entry name" value="GGDEF"/>
    <property type="match status" value="1"/>
</dbReference>
<dbReference type="Pfam" id="PF00072">
    <property type="entry name" value="Response_reg"/>
    <property type="match status" value="1"/>
</dbReference>
<evidence type="ECO:0000256" key="2">
    <source>
        <dbReference type="ARBA" id="ARBA00034247"/>
    </source>
</evidence>
<dbReference type="InterPro" id="IPR050469">
    <property type="entry name" value="Diguanylate_Cyclase"/>
</dbReference>
<dbReference type="SUPFAM" id="SSF55073">
    <property type="entry name" value="Nucleotide cyclase"/>
    <property type="match status" value="1"/>
</dbReference>
<dbReference type="EMBL" id="QZEV01000006">
    <property type="protein sequence ID" value="RJL06708.1"/>
    <property type="molecule type" value="Genomic_DNA"/>
</dbReference>
<dbReference type="InterPro" id="IPR011006">
    <property type="entry name" value="CheY-like_superfamily"/>
</dbReference>
<dbReference type="Proteomes" id="UP000285530">
    <property type="component" value="Unassembled WGS sequence"/>
</dbReference>
<feature type="domain" description="Response regulatory" evidence="4">
    <location>
        <begin position="4"/>
        <end position="117"/>
    </location>
</feature>
<feature type="domain" description="GGDEF" evidence="5">
    <location>
        <begin position="315"/>
        <end position="457"/>
    </location>
</feature>
<dbReference type="GO" id="GO:1902201">
    <property type="term" value="P:negative regulation of bacterial-type flagellum-dependent cell motility"/>
    <property type="evidence" value="ECO:0007669"/>
    <property type="project" value="TreeGrafter"/>
</dbReference>
<reference evidence="6 7" key="1">
    <citation type="submission" date="2018-09" db="EMBL/GenBank/DDBJ databases">
        <title>Paracoccus onubensis nov. sp. a moderate halophilic bacterium isolated from Gruta de las Maravillas (Aracena, Spain).</title>
        <authorList>
            <person name="Jurado V."/>
            <person name="Gutierrez-Patricio S."/>
            <person name="Gonzalez-Pimentel J.L."/>
            <person name="Laiz L."/>
            <person name="Saiz-Jimenez C."/>
        </authorList>
    </citation>
    <scope>NUCLEOTIDE SEQUENCE [LARGE SCALE GENOMIC DNA]</scope>
    <source>
        <strain evidence="6 7">DSM 19484</strain>
    </source>
</reference>
<dbReference type="InterPro" id="IPR029787">
    <property type="entry name" value="Nucleotide_cyclase"/>
</dbReference>
<organism evidence="6 7">
    <name type="scientific">Paracoccus aestuarii</name>
    <dbReference type="NCBI Taxonomy" id="453842"/>
    <lineage>
        <taxon>Bacteria</taxon>
        <taxon>Pseudomonadati</taxon>
        <taxon>Pseudomonadota</taxon>
        <taxon>Alphaproteobacteria</taxon>
        <taxon>Rhodobacterales</taxon>
        <taxon>Paracoccaceae</taxon>
        <taxon>Paracoccus</taxon>
    </lineage>
</organism>
<evidence type="ECO:0000259" key="4">
    <source>
        <dbReference type="PROSITE" id="PS50110"/>
    </source>
</evidence>
<dbReference type="RefSeq" id="WP_119885061.1">
    <property type="nucleotide sequence ID" value="NZ_CP067169.1"/>
</dbReference>
<dbReference type="SMART" id="SM00448">
    <property type="entry name" value="REC"/>
    <property type="match status" value="2"/>
</dbReference>
<comment type="caution">
    <text evidence="3">Lacks conserved residue(s) required for the propagation of feature annotation.</text>
</comment>
<proteinExistence type="predicted"/>
<dbReference type="GO" id="GO:0005886">
    <property type="term" value="C:plasma membrane"/>
    <property type="evidence" value="ECO:0007669"/>
    <property type="project" value="TreeGrafter"/>
</dbReference>
<protein>
    <recommendedName>
        <fullName evidence="1">diguanylate cyclase</fullName>
        <ecNumber evidence="1">2.7.7.65</ecNumber>
    </recommendedName>
</protein>
<evidence type="ECO:0000259" key="5">
    <source>
        <dbReference type="PROSITE" id="PS50887"/>
    </source>
</evidence>
<dbReference type="GO" id="GO:0052621">
    <property type="term" value="F:diguanylate cyclase activity"/>
    <property type="evidence" value="ECO:0007669"/>
    <property type="project" value="UniProtKB-EC"/>
</dbReference>
<dbReference type="FunFam" id="3.30.70.270:FF:000001">
    <property type="entry name" value="Diguanylate cyclase domain protein"/>
    <property type="match status" value="1"/>
</dbReference>
<dbReference type="InterPro" id="IPR000160">
    <property type="entry name" value="GGDEF_dom"/>
</dbReference>
<dbReference type="InterPro" id="IPR001789">
    <property type="entry name" value="Sig_transdc_resp-reg_receiver"/>
</dbReference>
<gene>
    <name evidence="6" type="ORF">D3P06_02625</name>
</gene>
<dbReference type="AlphaFoldDB" id="A0A419A1A8"/>
<dbReference type="CDD" id="cd01949">
    <property type="entry name" value="GGDEF"/>
    <property type="match status" value="1"/>
</dbReference>
<comment type="catalytic activity">
    <reaction evidence="2">
        <text>2 GTP = 3',3'-c-di-GMP + 2 diphosphate</text>
        <dbReference type="Rhea" id="RHEA:24898"/>
        <dbReference type="ChEBI" id="CHEBI:33019"/>
        <dbReference type="ChEBI" id="CHEBI:37565"/>
        <dbReference type="ChEBI" id="CHEBI:58805"/>
        <dbReference type="EC" id="2.7.7.65"/>
    </reaction>
</comment>
<dbReference type="PANTHER" id="PTHR45138:SF9">
    <property type="entry name" value="DIGUANYLATE CYCLASE DGCM-RELATED"/>
    <property type="match status" value="1"/>
</dbReference>
<dbReference type="GO" id="GO:0043709">
    <property type="term" value="P:cell adhesion involved in single-species biofilm formation"/>
    <property type="evidence" value="ECO:0007669"/>
    <property type="project" value="TreeGrafter"/>
</dbReference>